<keyword evidence="3" id="KW-1185">Reference proteome</keyword>
<protein>
    <recommendedName>
        <fullName evidence="1">Protein kinase domain-containing protein</fullName>
    </recommendedName>
</protein>
<dbReference type="PROSITE" id="PS50011">
    <property type="entry name" value="PROTEIN_KINASE_DOM"/>
    <property type="match status" value="1"/>
</dbReference>
<dbReference type="AlphaFoldDB" id="A0A0C2X2A8"/>
<dbReference type="InParanoid" id="A0A0C2X2A8"/>
<proteinExistence type="predicted"/>
<dbReference type="OrthoDB" id="4062651at2759"/>
<dbReference type="Gene3D" id="1.10.510.10">
    <property type="entry name" value="Transferase(Phosphotransferase) domain 1"/>
    <property type="match status" value="1"/>
</dbReference>
<feature type="domain" description="Protein kinase" evidence="1">
    <location>
        <begin position="240"/>
        <end position="455"/>
    </location>
</feature>
<accession>A0A0C2X2A8</accession>
<evidence type="ECO:0000259" key="1">
    <source>
        <dbReference type="PROSITE" id="PS50011"/>
    </source>
</evidence>
<dbReference type="InterPro" id="IPR011009">
    <property type="entry name" value="Kinase-like_dom_sf"/>
</dbReference>
<dbReference type="Pfam" id="PF00069">
    <property type="entry name" value="Pkinase"/>
    <property type="match status" value="1"/>
</dbReference>
<dbReference type="GO" id="GO:0004672">
    <property type="term" value="F:protein kinase activity"/>
    <property type="evidence" value="ECO:0007669"/>
    <property type="project" value="InterPro"/>
</dbReference>
<dbReference type="GO" id="GO:0005524">
    <property type="term" value="F:ATP binding"/>
    <property type="evidence" value="ECO:0007669"/>
    <property type="project" value="InterPro"/>
</dbReference>
<dbReference type="STRING" id="946122.A0A0C2X2A8"/>
<evidence type="ECO:0000313" key="2">
    <source>
        <dbReference type="EMBL" id="KIL63296.1"/>
    </source>
</evidence>
<name>A0A0C2X2A8_AMAMK</name>
<gene>
    <name evidence="2" type="ORF">M378DRAFT_179293</name>
</gene>
<dbReference type="EMBL" id="KN818260">
    <property type="protein sequence ID" value="KIL63296.1"/>
    <property type="molecule type" value="Genomic_DNA"/>
</dbReference>
<dbReference type="InterPro" id="IPR000719">
    <property type="entry name" value="Prot_kinase_dom"/>
</dbReference>
<dbReference type="HOGENOM" id="CLU_013871_2_2_1"/>
<organism evidence="2 3">
    <name type="scientific">Amanita muscaria (strain Koide BX008)</name>
    <dbReference type="NCBI Taxonomy" id="946122"/>
    <lineage>
        <taxon>Eukaryota</taxon>
        <taxon>Fungi</taxon>
        <taxon>Dikarya</taxon>
        <taxon>Basidiomycota</taxon>
        <taxon>Agaricomycotina</taxon>
        <taxon>Agaricomycetes</taxon>
        <taxon>Agaricomycetidae</taxon>
        <taxon>Agaricales</taxon>
        <taxon>Pluteineae</taxon>
        <taxon>Amanitaceae</taxon>
        <taxon>Amanita</taxon>
    </lineage>
</organism>
<sequence>MKSQQDYAEILNGRPWTSSGPPVGLYHPVFDRFLEYFEESPVGYRTASSADPNDSTLSVDDAFTFMRASSEFYEVEKSGRVDESPPTGRVEAVLPALSRLLCVSLSQVKNVDNTEPDARATAPTPANDDGPLAVIEIKLELGIGGDAKTQAQQSYARMCSLPEHNRVRLSSCSPCFLVEIAGPWITVLGAVYVQKVIVQCLAGPIYLSPQLLHPYSTIDIPLRLFCALRRALGDLRQYYGRLPRQTTSSRFFPSVRSYSLPSGATMDLDYVELLSLDDSRAIYLARQADGKEVVVKFSLTYNTCAHCLLADHGLAPKLIYDGTEGPRSGGLLMIVMDYVKGGTTLSKFLHSSPHQDRLDAVIKSVKKAIALLHAENLVFGDLRTPNILVDDDDVKLIDYDWCGVHQVDRYPFIIGDVIEWANGVGPLAMMDKDHDLYMLKRLEANIRAGACPGVW</sequence>
<dbReference type="Proteomes" id="UP000054549">
    <property type="component" value="Unassembled WGS sequence"/>
</dbReference>
<reference evidence="2 3" key="1">
    <citation type="submission" date="2014-04" db="EMBL/GenBank/DDBJ databases">
        <title>Evolutionary Origins and Diversification of the Mycorrhizal Mutualists.</title>
        <authorList>
            <consortium name="DOE Joint Genome Institute"/>
            <consortium name="Mycorrhizal Genomics Consortium"/>
            <person name="Kohler A."/>
            <person name="Kuo A."/>
            <person name="Nagy L.G."/>
            <person name="Floudas D."/>
            <person name="Copeland A."/>
            <person name="Barry K.W."/>
            <person name="Cichocki N."/>
            <person name="Veneault-Fourrey C."/>
            <person name="LaButti K."/>
            <person name="Lindquist E.A."/>
            <person name="Lipzen A."/>
            <person name="Lundell T."/>
            <person name="Morin E."/>
            <person name="Murat C."/>
            <person name="Riley R."/>
            <person name="Ohm R."/>
            <person name="Sun H."/>
            <person name="Tunlid A."/>
            <person name="Henrissat B."/>
            <person name="Grigoriev I.V."/>
            <person name="Hibbett D.S."/>
            <person name="Martin F."/>
        </authorList>
    </citation>
    <scope>NUCLEOTIDE SEQUENCE [LARGE SCALE GENOMIC DNA]</scope>
    <source>
        <strain evidence="2 3">Koide BX008</strain>
    </source>
</reference>
<evidence type="ECO:0000313" key="3">
    <source>
        <dbReference type="Proteomes" id="UP000054549"/>
    </source>
</evidence>
<dbReference type="SUPFAM" id="SSF56112">
    <property type="entry name" value="Protein kinase-like (PK-like)"/>
    <property type="match status" value="1"/>
</dbReference>